<feature type="non-terminal residue" evidence="11">
    <location>
        <position position="173"/>
    </location>
</feature>
<evidence type="ECO:0000259" key="10">
    <source>
        <dbReference type="PROSITE" id="PS50280"/>
    </source>
</evidence>
<dbReference type="InterPro" id="IPR001214">
    <property type="entry name" value="SET_dom"/>
</dbReference>
<evidence type="ECO:0000256" key="7">
    <source>
        <dbReference type="ARBA" id="ARBA00022833"/>
    </source>
</evidence>
<keyword evidence="12" id="KW-1185">Reference proteome</keyword>
<feature type="domain" description="SET" evidence="10">
    <location>
        <begin position="8"/>
        <end position="143"/>
    </location>
</feature>
<comment type="caution">
    <text evidence="11">The sequence shown here is derived from an EMBL/GenBank/DDBJ whole genome shotgun (WGS) entry which is preliminary data.</text>
</comment>
<reference evidence="11" key="1">
    <citation type="submission" date="2023-03" db="EMBL/GenBank/DDBJ databases">
        <title>Massive genome expansion in bonnet fungi (Mycena s.s.) driven by repeated elements and novel gene families across ecological guilds.</title>
        <authorList>
            <consortium name="Lawrence Berkeley National Laboratory"/>
            <person name="Harder C.B."/>
            <person name="Miyauchi S."/>
            <person name="Viragh M."/>
            <person name="Kuo A."/>
            <person name="Thoen E."/>
            <person name="Andreopoulos B."/>
            <person name="Lu D."/>
            <person name="Skrede I."/>
            <person name="Drula E."/>
            <person name="Henrissat B."/>
            <person name="Morin E."/>
            <person name="Kohler A."/>
            <person name="Barry K."/>
            <person name="LaButti K."/>
            <person name="Morin E."/>
            <person name="Salamov A."/>
            <person name="Lipzen A."/>
            <person name="Mereny Z."/>
            <person name="Hegedus B."/>
            <person name="Baldrian P."/>
            <person name="Stursova M."/>
            <person name="Weitz H."/>
            <person name="Taylor A."/>
            <person name="Grigoriev I.V."/>
            <person name="Nagy L.G."/>
            <person name="Martin F."/>
            <person name="Kauserud H."/>
        </authorList>
    </citation>
    <scope>NUCLEOTIDE SEQUENCE</scope>
    <source>
        <strain evidence="11">CBHHK188m</strain>
    </source>
</reference>
<gene>
    <name evidence="11" type="ORF">DFH07DRAFT_734331</name>
</gene>
<dbReference type="InterPro" id="IPR050973">
    <property type="entry name" value="H3K9_Histone-Lys_N-MTase"/>
</dbReference>
<keyword evidence="9" id="KW-1133">Transmembrane helix</keyword>
<evidence type="ECO:0000256" key="9">
    <source>
        <dbReference type="SAM" id="Phobius"/>
    </source>
</evidence>
<keyword evidence="3" id="KW-0489">Methyltransferase</keyword>
<keyword evidence="4" id="KW-0808">Transferase</keyword>
<evidence type="ECO:0000256" key="6">
    <source>
        <dbReference type="ARBA" id="ARBA00022723"/>
    </source>
</evidence>
<feature type="transmembrane region" description="Helical" evidence="9">
    <location>
        <begin position="40"/>
        <end position="57"/>
    </location>
</feature>
<keyword evidence="9" id="KW-0812">Transmembrane</keyword>
<dbReference type="GO" id="GO:0046872">
    <property type="term" value="F:metal ion binding"/>
    <property type="evidence" value="ECO:0007669"/>
    <property type="project" value="UniProtKB-KW"/>
</dbReference>
<sequence>SCACSMACPNRITQRPRKFKTAQCRWGVRAPVDVERGRVLGMYTGYVFLIVVAISLTHRLKEYCFDLDYQDGRQDGDMPNEGSFSVDALRYGNWTRFINHSCAPNLRVQPVVYNIAPEQNVAFLAFIAIQFIPARTEFTYDYDPKAQRAFVEAEEATGKGKQHSSAGLPRGRT</sequence>
<dbReference type="AlphaFoldDB" id="A0AAD7JUI3"/>
<keyword evidence="9" id="KW-0472">Membrane</keyword>
<evidence type="ECO:0000256" key="4">
    <source>
        <dbReference type="ARBA" id="ARBA00022679"/>
    </source>
</evidence>
<dbReference type="SUPFAM" id="SSF82199">
    <property type="entry name" value="SET domain"/>
    <property type="match status" value="1"/>
</dbReference>
<dbReference type="Pfam" id="PF00856">
    <property type="entry name" value="SET"/>
    <property type="match status" value="1"/>
</dbReference>
<dbReference type="EMBL" id="JARJLG010000020">
    <property type="protein sequence ID" value="KAJ7771998.1"/>
    <property type="molecule type" value="Genomic_DNA"/>
</dbReference>
<dbReference type="Gene3D" id="2.170.270.10">
    <property type="entry name" value="SET domain"/>
    <property type="match status" value="1"/>
</dbReference>
<keyword evidence="2" id="KW-0158">Chromosome</keyword>
<accession>A0AAD7JUI3</accession>
<protein>
    <recommendedName>
        <fullName evidence="10">SET domain-containing protein</fullName>
    </recommendedName>
</protein>
<dbReference type="GO" id="GO:0032259">
    <property type="term" value="P:methylation"/>
    <property type="evidence" value="ECO:0007669"/>
    <property type="project" value="UniProtKB-KW"/>
</dbReference>
<dbReference type="GO" id="GO:0008168">
    <property type="term" value="F:methyltransferase activity"/>
    <property type="evidence" value="ECO:0007669"/>
    <property type="project" value="UniProtKB-KW"/>
</dbReference>
<feature type="region of interest" description="Disordered" evidence="8">
    <location>
        <begin position="153"/>
        <end position="173"/>
    </location>
</feature>
<keyword evidence="6" id="KW-0479">Metal-binding</keyword>
<keyword evidence="5" id="KW-0949">S-adenosyl-L-methionine</keyword>
<evidence type="ECO:0000313" key="11">
    <source>
        <dbReference type="EMBL" id="KAJ7771998.1"/>
    </source>
</evidence>
<evidence type="ECO:0000256" key="1">
    <source>
        <dbReference type="ARBA" id="ARBA00004286"/>
    </source>
</evidence>
<evidence type="ECO:0000256" key="8">
    <source>
        <dbReference type="SAM" id="MobiDB-lite"/>
    </source>
</evidence>
<dbReference type="Proteomes" id="UP001215280">
    <property type="component" value="Unassembled WGS sequence"/>
</dbReference>
<name>A0AAD7JUI3_9AGAR</name>
<dbReference type="GO" id="GO:0005694">
    <property type="term" value="C:chromosome"/>
    <property type="evidence" value="ECO:0007669"/>
    <property type="project" value="UniProtKB-SubCell"/>
</dbReference>
<dbReference type="InterPro" id="IPR046341">
    <property type="entry name" value="SET_dom_sf"/>
</dbReference>
<evidence type="ECO:0000313" key="12">
    <source>
        <dbReference type="Proteomes" id="UP001215280"/>
    </source>
</evidence>
<comment type="subcellular location">
    <subcellularLocation>
        <location evidence="1">Chromosome</location>
    </subcellularLocation>
</comment>
<dbReference type="PANTHER" id="PTHR46223:SF3">
    <property type="entry name" value="HISTONE-LYSINE N-METHYLTRANSFERASE SET-23"/>
    <property type="match status" value="1"/>
</dbReference>
<evidence type="ECO:0000256" key="5">
    <source>
        <dbReference type="ARBA" id="ARBA00022691"/>
    </source>
</evidence>
<dbReference type="PANTHER" id="PTHR46223">
    <property type="entry name" value="HISTONE-LYSINE N-METHYLTRANSFERASE SUV39H"/>
    <property type="match status" value="1"/>
</dbReference>
<keyword evidence="7" id="KW-0862">Zinc</keyword>
<evidence type="ECO:0000256" key="3">
    <source>
        <dbReference type="ARBA" id="ARBA00022603"/>
    </source>
</evidence>
<organism evidence="11 12">
    <name type="scientific">Mycena maculata</name>
    <dbReference type="NCBI Taxonomy" id="230809"/>
    <lineage>
        <taxon>Eukaryota</taxon>
        <taxon>Fungi</taxon>
        <taxon>Dikarya</taxon>
        <taxon>Basidiomycota</taxon>
        <taxon>Agaricomycotina</taxon>
        <taxon>Agaricomycetes</taxon>
        <taxon>Agaricomycetidae</taxon>
        <taxon>Agaricales</taxon>
        <taxon>Marasmiineae</taxon>
        <taxon>Mycenaceae</taxon>
        <taxon>Mycena</taxon>
    </lineage>
</organism>
<evidence type="ECO:0000256" key="2">
    <source>
        <dbReference type="ARBA" id="ARBA00022454"/>
    </source>
</evidence>
<dbReference type="SMART" id="SM00317">
    <property type="entry name" value="SET"/>
    <property type="match status" value="1"/>
</dbReference>
<dbReference type="PROSITE" id="PS50280">
    <property type="entry name" value="SET"/>
    <property type="match status" value="1"/>
</dbReference>
<proteinExistence type="predicted"/>